<dbReference type="AlphaFoldDB" id="A0A6A5TEV7"/>
<evidence type="ECO:0000313" key="3">
    <source>
        <dbReference type="Proteomes" id="UP000800035"/>
    </source>
</evidence>
<dbReference type="OrthoDB" id="1658288at2759"/>
<keyword evidence="1" id="KW-0732">Signal</keyword>
<name>A0A6A5TEV7_9PLEO</name>
<protein>
    <recommendedName>
        <fullName evidence="4">Secreted protein</fullName>
    </recommendedName>
</protein>
<accession>A0A6A5TEV7</accession>
<evidence type="ECO:0000313" key="2">
    <source>
        <dbReference type="EMBL" id="KAF1951355.1"/>
    </source>
</evidence>
<gene>
    <name evidence="2" type="ORF">CC80DRAFT_496168</name>
</gene>
<sequence>MTLHAQLSAVAAVAAAAAGRCSPRRFPPPSPAALSVLRSPKLARCLTKPTRTMGAALASVCEHAHSARRHQRQRAHVLV</sequence>
<dbReference type="EMBL" id="ML977018">
    <property type="protein sequence ID" value="KAF1951355.1"/>
    <property type="molecule type" value="Genomic_DNA"/>
</dbReference>
<keyword evidence="3" id="KW-1185">Reference proteome</keyword>
<organism evidence="2 3">
    <name type="scientific">Byssothecium circinans</name>
    <dbReference type="NCBI Taxonomy" id="147558"/>
    <lineage>
        <taxon>Eukaryota</taxon>
        <taxon>Fungi</taxon>
        <taxon>Dikarya</taxon>
        <taxon>Ascomycota</taxon>
        <taxon>Pezizomycotina</taxon>
        <taxon>Dothideomycetes</taxon>
        <taxon>Pleosporomycetidae</taxon>
        <taxon>Pleosporales</taxon>
        <taxon>Massarineae</taxon>
        <taxon>Massarinaceae</taxon>
        <taxon>Byssothecium</taxon>
    </lineage>
</organism>
<feature type="chain" id="PRO_5025465649" description="Secreted protein" evidence="1">
    <location>
        <begin position="19"/>
        <end position="79"/>
    </location>
</feature>
<dbReference type="Proteomes" id="UP000800035">
    <property type="component" value="Unassembled WGS sequence"/>
</dbReference>
<feature type="signal peptide" evidence="1">
    <location>
        <begin position="1"/>
        <end position="18"/>
    </location>
</feature>
<evidence type="ECO:0000256" key="1">
    <source>
        <dbReference type="SAM" id="SignalP"/>
    </source>
</evidence>
<evidence type="ECO:0008006" key="4">
    <source>
        <dbReference type="Google" id="ProtNLM"/>
    </source>
</evidence>
<proteinExistence type="predicted"/>
<reference evidence="2" key="1">
    <citation type="journal article" date="2020" name="Stud. Mycol.">
        <title>101 Dothideomycetes genomes: a test case for predicting lifestyles and emergence of pathogens.</title>
        <authorList>
            <person name="Haridas S."/>
            <person name="Albert R."/>
            <person name="Binder M."/>
            <person name="Bloem J."/>
            <person name="Labutti K."/>
            <person name="Salamov A."/>
            <person name="Andreopoulos B."/>
            <person name="Baker S."/>
            <person name="Barry K."/>
            <person name="Bills G."/>
            <person name="Bluhm B."/>
            <person name="Cannon C."/>
            <person name="Castanera R."/>
            <person name="Culley D."/>
            <person name="Daum C."/>
            <person name="Ezra D."/>
            <person name="Gonzalez J."/>
            <person name="Henrissat B."/>
            <person name="Kuo A."/>
            <person name="Liang C."/>
            <person name="Lipzen A."/>
            <person name="Lutzoni F."/>
            <person name="Magnuson J."/>
            <person name="Mondo S."/>
            <person name="Nolan M."/>
            <person name="Ohm R."/>
            <person name="Pangilinan J."/>
            <person name="Park H.-J."/>
            <person name="Ramirez L."/>
            <person name="Alfaro M."/>
            <person name="Sun H."/>
            <person name="Tritt A."/>
            <person name="Yoshinaga Y."/>
            <person name="Zwiers L.-H."/>
            <person name="Turgeon B."/>
            <person name="Goodwin S."/>
            <person name="Spatafora J."/>
            <person name="Crous P."/>
            <person name="Grigoriev I."/>
        </authorList>
    </citation>
    <scope>NUCLEOTIDE SEQUENCE</scope>
    <source>
        <strain evidence="2">CBS 675.92</strain>
    </source>
</reference>